<evidence type="ECO:0000313" key="3">
    <source>
        <dbReference type="EMBL" id="KAK1258790.1"/>
    </source>
</evidence>
<dbReference type="EMBL" id="JAUJYN010000013">
    <property type="protein sequence ID" value="KAK1258790.1"/>
    <property type="molecule type" value="Genomic_DNA"/>
</dbReference>
<evidence type="ECO:0000256" key="1">
    <source>
        <dbReference type="SAM" id="Phobius"/>
    </source>
</evidence>
<gene>
    <name evidence="3" type="ORF">QJS04_geneDACA020270</name>
</gene>
<evidence type="ECO:0000256" key="2">
    <source>
        <dbReference type="SAM" id="SignalP"/>
    </source>
</evidence>
<keyword evidence="1" id="KW-0812">Transmembrane</keyword>
<keyword evidence="4" id="KW-1185">Reference proteome</keyword>
<name>A0AAV9A3T8_ACOGR</name>
<accession>A0AAV9A3T8</accession>
<feature type="signal peptide" evidence="2">
    <location>
        <begin position="1"/>
        <end position="23"/>
    </location>
</feature>
<feature type="chain" id="PRO_5043687167" evidence="2">
    <location>
        <begin position="24"/>
        <end position="64"/>
    </location>
</feature>
<keyword evidence="2" id="KW-0732">Signal</keyword>
<sequence length="64" mass="6710">MKSLNLAFIFAIFAMIVFGGVDAFAVEDMNEIAPSPAMQNAGVIVTAPAAAVASVMVSVVLWFF</sequence>
<keyword evidence="1" id="KW-0472">Membrane</keyword>
<proteinExistence type="predicted"/>
<evidence type="ECO:0000313" key="4">
    <source>
        <dbReference type="Proteomes" id="UP001179952"/>
    </source>
</evidence>
<feature type="transmembrane region" description="Helical" evidence="1">
    <location>
        <begin position="41"/>
        <end position="63"/>
    </location>
</feature>
<reference evidence="3" key="2">
    <citation type="submission" date="2023-06" db="EMBL/GenBank/DDBJ databases">
        <authorList>
            <person name="Ma L."/>
            <person name="Liu K.-W."/>
            <person name="Li Z."/>
            <person name="Hsiao Y.-Y."/>
            <person name="Qi Y."/>
            <person name="Fu T."/>
            <person name="Tang G."/>
            <person name="Zhang D."/>
            <person name="Sun W.-H."/>
            <person name="Liu D.-K."/>
            <person name="Li Y."/>
            <person name="Chen G.-Z."/>
            <person name="Liu X.-D."/>
            <person name="Liao X.-Y."/>
            <person name="Jiang Y.-T."/>
            <person name="Yu X."/>
            <person name="Hao Y."/>
            <person name="Huang J."/>
            <person name="Zhao X.-W."/>
            <person name="Ke S."/>
            <person name="Chen Y.-Y."/>
            <person name="Wu W.-L."/>
            <person name="Hsu J.-L."/>
            <person name="Lin Y.-F."/>
            <person name="Huang M.-D."/>
            <person name="Li C.-Y."/>
            <person name="Huang L."/>
            <person name="Wang Z.-W."/>
            <person name="Zhao X."/>
            <person name="Zhong W.-Y."/>
            <person name="Peng D.-H."/>
            <person name="Ahmad S."/>
            <person name="Lan S."/>
            <person name="Zhang J.-S."/>
            <person name="Tsai W.-C."/>
            <person name="Van De Peer Y."/>
            <person name="Liu Z.-J."/>
        </authorList>
    </citation>
    <scope>NUCLEOTIDE SEQUENCE</scope>
    <source>
        <strain evidence="3">SCP</strain>
        <tissue evidence="3">Leaves</tissue>
    </source>
</reference>
<reference evidence="3" key="1">
    <citation type="journal article" date="2023" name="Nat. Commun.">
        <title>Diploid and tetraploid genomes of Acorus and the evolution of monocots.</title>
        <authorList>
            <person name="Ma L."/>
            <person name="Liu K.W."/>
            <person name="Li Z."/>
            <person name="Hsiao Y.Y."/>
            <person name="Qi Y."/>
            <person name="Fu T."/>
            <person name="Tang G.D."/>
            <person name="Zhang D."/>
            <person name="Sun W.H."/>
            <person name="Liu D.K."/>
            <person name="Li Y."/>
            <person name="Chen G.Z."/>
            <person name="Liu X.D."/>
            <person name="Liao X.Y."/>
            <person name="Jiang Y.T."/>
            <person name="Yu X."/>
            <person name="Hao Y."/>
            <person name="Huang J."/>
            <person name="Zhao X.W."/>
            <person name="Ke S."/>
            <person name="Chen Y.Y."/>
            <person name="Wu W.L."/>
            <person name="Hsu J.L."/>
            <person name="Lin Y.F."/>
            <person name="Huang M.D."/>
            <person name="Li C.Y."/>
            <person name="Huang L."/>
            <person name="Wang Z.W."/>
            <person name="Zhao X."/>
            <person name="Zhong W.Y."/>
            <person name="Peng D.H."/>
            <person name="Ahmad S."/>
            <person name="Lan S."/>
            <person name="Zhang J.S."/>
            <person name="Tsai W.C."/>
            <person name="Van de Peer Y."/>
            <person name="Liu Z.J."/>
        </authorList>
    </citation>
    <scope>NUCLEOTIDE SEQUENCE</scope>
    <source>
        <strain evidence="3">SCP</strain>
    </source>
</reference>
<organism evidence="3 4">
    <name type="scientific">Acorus gramineus</name>
    <name type="common">Dwarf sweet flag</name>
    <dbReference type="NCBI Taxonomy" id="55184"/>
    <lineage>
        <taxon>Eukaryota</taxon>
        <taxon>Viridiplantae</taxon>
        <taxon>Streptophyta</taxon>
        <taxon>Embryophyta</taxon>
        <taxon>Tracheophyta</taxon>
        <taxon>Spermatophyta</taxon>
        <taxon>Magnoliopsida</taxon>
        <taxon>Liliopsida</taxon>
        <taxon>Acoraceae</taxon>
        <taxon>Acorus</taxon>
    </lineage>
</organism>
<keyword evidence="1" id="KW-1133">Transmembrane helix</keyword>
<protein>
    <submittedName>
        <fullName evidence="3">Uncharacterized protein</fullName>
    </submittedName>
</protein>
<dbReference type="AlphaFoldDB" id="A0AAV9A3T8"/>
<comment type="caution">
    <text evidence="3">The sequence shown here is derived from an EMBL/GenBank/DDBJ whole genome shotgun (WGS) entry which is preliminary data.</text>
</comment>
<dbReference type="Proteomes" id="UP001179952">
    <property type="component" value="Unassembled WGS sequence"/>
</dbReference>